<dbReference type="OrthoDB" id="5318987at2"/>
<evidence type="ECO:0000256" key="1">
    <source>
        <dbReference type="SAM" id="MobiDB-lite"/>
    </source>
</evidence>
<dbReference type="RefSeq" id="WP_150044270.1">
    <property type="nucleotide sequence ID" value="NZ_OW485601.1"/>
</dbReference>
<sequence>MWSDWESLSGQLTSDPDVSSWTSDHLDVFARGTDNALWHKAWDGSHWSGWESLGGVLTSGPGAVSWGPDRIDDFARGGDNGLWHKAWS</sequence>
<reference evidence="3 4" key="1">
    <citation type="submission" date="2019-09" db="EMBL/GenBank/DDBJ databases">
        <title>Genome sequence of Rhodovastum atsumiense, a diverse member of the Acetobacteraceae family of non-sulfur purple photosynthetic bacteria.</title>
        <authorList>
            <person name="Meyer T."/>
            <person name="Kyndt J."/>
        </authorList>
    </citation>
    <scope>NUCLEOTIDE SEQUENCE [LARGE SCALE GENOMIC DNA]</scope>
    <source>
        <strain evidence="3 4">DSM 21279</strain>
    </source>
</reference>
<organism evidence="3 4">
    <name type="scientific">Rhodovastum atsumiense</name>
    <dbReference type="NCBI Taxonomy" id="504468"/>
    <lineage>
        <taxon>Bacteria</taxon>
        <taxon>Pseudomonadati</taxon>
        <taxon>Pseudomonadota</taxon>
        <taxon>Alphaproteobacteria</taxon>
        <taxon>Acetobacterales</taxon>
        <taxon>Acetobacteraceae</taxon>
        <taxon>Rhodovastum</taxon>
    </lineage>
</organism>
<accession>A0A5M6ILI6</accession>
<dbReference type="AlphaFoldDB" id="A0A5M6ILI6"/>
<evidence type="ECO:0000313" key="3">
    <source>
        <dbReference type="EMBL" id="KAA5609114.1"/>
    </source>
</evidence>
<dbReference type="SUPFAM" id="SSF89372">
    <property type="entry name" value="Fucose-specific lectin"/>
    <property type="match status" value="1"/>
</dbReference>
<keyword evidence="4" id="KW-1185">Reference proteome</keyword>
<evidence type="ECO:0000259" key="2">
    <source>
        <dbReference type="Pfam" id="PF26607"/>
    </source>
</evidence>
<dbReference type="Proteomes" id="UP000325255">
    <property type="component" value="Unassembled WGS sequence"/>
</dbReference>
<feature type="domain" description="PLL-like beta propeller" evidence="2">
    <location>
        <begin position="2"/>
        <end position="84"/>
    </location>
</feature>
<gene>
    <name evidence="3" type="ORF">F1189_25770</name>
</gene>
<protein>
    <recommendedName>
        <fullName evidence="2">PLL-like beta propeller domain-containing protein</fullName>
    </recommendedName>
</protein>
<dbReference type="Pfam" id="PF26607">
    <property type="entry name" value="DUF8189"/>
    <property type="match status" value="1"/>
</dbReference>
<proteinExistence type="predicted"/>
<comment type="caution">
    <text evidence="3">The sequence shown here is derived from an EMBL/GenBank/DDBJ whole genome shotgun (WGS) entry which is preliminary data.</text>
</comment>
<evidence type="ECO:0000313" key="4">
    <source>
        <dbReference type="Proteomes" id="UP000325255"/>
    </source>
</evidence>
<feature type="region of interest" description="Disordered" evidence="1">
    <location>
        <begin position="1"/>
        <end position="20"/>
    </location>
</feature>
<dbReference type="Gene3D" id="2.120.10.70">
    <property type="entry name" value="Fucose-specific lectin"/>
    <property type="match status" value="1"/>
</dbReference>
<dbReference type="EMBL" id="VWPK01000059">
    <property type="protein sequence ID" value="KAA5609114.1"/>
    <property type="molecule type" value="Genomic_DNA"/>
</dbReference>
<name>A0A5M6ILI6_9PROT</name>
<dbReference type="InterPro" id="IPR058502">
    <property type="entry name" value="PLL-like_beta-prop"/>
</dbReference>